<protein>
    <recommendedName>
        <fullName evidence="16">Dicer-like protein 1</fullName>
    </recommendedName>
</protein>
<keyword evidence="5" id="KW-0347">Helicase</keyword>
<sequence>MAAAIQLMEAADAAAAPPPAKELALRKELRPRCYQLELFHEAKQRNVIAYLDTGAGKTLISVLLVKAKHWELSAGGMRKITVFLAPKVDLVLQQAEVLRTHTDLRVAAFVGSMAINYYQPQAWRAAIEDNDVLVMTHQILLNVLRHAILSLEEVNLLIFDEAHHAKKNHPYNCIMQEFYFDRRVRGLRPHIFGMTASPLDTKVGQNASAVSAFFRELEANLNARVLTVMDRDSVEAVAPSPREIVVTYPATPPNALIDAATRELEQVRINLRYAAADATRLWQQNAIRTAGLADLGMDIDPENHTTEAGTMALCIGNVIYVLQELGAYAAAVALQDVLRPPADSLYARLAVRVAPEYFGAADADSADDSDSDAEQDASPGLALWFDDPTTGPGRGCSSAESEALGAALASAVATLARLLVPAGAPLPPLVEGLSVDCGRMRGQWAHMRRAACGAAGTLLEAVPAGALQAELLPGICDPACGSLPWDSLIPAAACYGPAPRQRRMAASSAAEGSSALRAEEESLSGPSRADEATPDEDMPAGAMPPEREAGAVAAHEAAAAAGAFRPQACPLATPKVGVLMRQLLGYKELSQAGSVEGSSDAAQRRWTAIVFAKRKFTALALHAMLRACPALSFLRSAPLMGYGGNVAAASLCVKRQQAVLEEFRAGELNTLISTAVAEEGLDLTRCALVLRFDPPATALEFIQSRGRARAPQSHMVLMAEAGNAAHARLIQDVRQCEEHMRAEAARRAQERAPLAPSGPAEAAEWAAALAAMPAAAREYRVASTGAKVTVASAKPLLFHFCDKLPADKYAQLRPRFSTVPAARGGFKTYVLLPNNCPVGTVAGMPQPRKALAAASACLEAVKALHQVGALTDNLVPEPEEEDPCGGRYLLAPLLRPATAASGTVGEPGSPPGGIDWGLAEIAAHGFQQLPFQGEGVADSLAALGYGDGVLLTPYNRFPYFMLRPLPGRGPTTQLPSPARSAGAAPSATFATYFRQRWGIEGLEEGQPLVEACQADGRSKYELSGGRALLPPQLCALHPLRRRGYALAHCGAAPRLLWWLQALLLASELRVKLAPASLPASQLPSVLGMAEALIPRSCQEALDYERLETLGDACLKYSASLHLFNAFPAAHEGQLTGRKDKIVSNVALTKVGLGMGLQRFIALPMDAYEFATGLPCARADMRHKVVADVVEALAGAFYSGGGGIAGAAALLREAGVLPPAPRLRVGPRSAAAAGLARPGSRARGPADAPEGTAPRPVEELLTHTFLDWRLLAEAFTHCSWPDRALPCYQRLEFLGDAVLDLLITRHYALAWNLPPGKLHDLRSACLNNGRLAAIAAAHGLQRYLRHASQPLFAEIGRFVAFTRRAIRRAAEGHEDALSENGPGSGMAAGGPCIMAPVDAMNEDIGAVEGGRSTEALRAAYDGMVAAGFGQGDELAAPKVLGDLVEALTGAIFLDTGQDLDATWKVVEPLLQPMPHPDTVPIHPARALLERCQQAGLALAFTSEEGEQPGSVIVSATIGERVIGRCPVAPNMRTGRLLASRDALAHWEEQGLPTRTEGWLLREAVELSHEKAEEQGMSPGGISPAFRGVKDNRKRRRRKRHPRMLARGQGSRSLLGGRGGLRRVQRKGRKAPGMPVRALWTWRRRKRCNTAGSRLRWRGMESPGTGHASMGAVGVESAQAVQQRMESPGIGHTSMVTSTALQLDVQRNLQNWRAAQARNQQGCRISTPDHAREDHIIDEQDVHMAPHDERGDAQHGGGEHGLPSLPRARDEG</sequence>
<dbReference type="PANTHER" id="PTHR14950:SF37">
    <property type="entry name" value="ENDORIBONUCLEASE DICER"/>
    <property type="match status" value="1"/>
</dbReference>
<name>A0AAW1QP83_9CHLO</name>
<comment type="caution">
    <text evidence="14">The sequence shown here is derived from an EMBL/GenBank/DDBJ whole genome shotgun (WGS) entry which is preliminary data.</text>
</comment>
<dbReference type="InterPro" id="IPR036389">
    <property type="entry name" value="RNase_III_sf"/>
</dbReference>
<dbReference type="CDD" id="cd18034">
    <property type="entry name" value="DEXHc_dicer"/>
    <property type="match status" value="1"/>
</dbReference>
<proteinExistence type="inferred from homology"/>
<dbReference type="GO" id="GO:0003723">
    <property type="term" value="F:RNA binding"/>
    <property type="evidence" value="ECO:0007669"/>
    <property type="project" value="UniProtKB-UniRule"/>
</dbReference>
<feature type="domain" description="Dicer dsRNA-binding fold" evidence="13">
    <location>
        <begin position="793"/>
        <end position="884"/>
    </location>
</feature>
<dbReference type="PANTHER" id="PTHR14950">
    <property type="entry name" value="DICER-RELATED"/>
    <property type="match status" value="1"/>
</dbReference>
<dbReference type="FunFam" id="3.40.50.300:FF:000628">
    <property type="entry name" value="Endoribonuclease Dicer"/>
    <property type="match status" value="1"/>
</dbReference>
<feature type="region of interest" description="Disordered" evidence="9">
    <location>
        <begin position="362"/>
        <end position="397"/>
    </location>
</feature>
<dbReference type="SUPFAM" id="SSF52540">
    <property type="entry name" value="P-loop containing nucleoside triphosphate hydrolases"/>
    <property type="match status" value="1"/>
</dbReference>
<evidence type="ECO:0000256" key="2">
    <source>
        <dbReference type="ARBA" id="ARBA00022737"/>
    </source>
</evidence>
<dbReference type="FunFam" id="3.30.160.380:FF:000001">
    <property type="entry name" value="Endoribonuclease dicer-like 1"/>
    <property type="match status" value="1"/>
</dbReference>
<dbReference type="InterPro" id="IPR014001">
    <property type="entry name" value="Helicase_ATP-bd"/>
</dbReference>
<keyword evidence="6" id="KW-0067">ATP-binding</keyword>
<comment type="cofactor">
    <cofactor evidence="1">
        <name>Mg(2+)</name>
        <dbReference type="ChEBI" id="CHEBI:18420"/>
    </cofactor>
</comment>
<feature type="compositionally biased region" description="Low complexity" evidence="9">
    <location>
        <begin position="1603"/>
        <end position="1613"/>
    </location>
</feature>
<feature type="region of interest" description="Disordered" evidence="9">
    <location>
        <begin position="1232"/>
        <end position="1253"/>
    </location>
</feature>
<dbReference type="Gene3D" id="1.10.1520.10">
    <property type="entry name" value="Ribonuclease III domain"/>
    <property type="match status" value="2"/>
</dbReference>
<evidence type="ECO:0000256" key="5">
    <source>
        <dbReference type="ARBA" id="ARBA00022806"/>
    </source>
</evidence>
<dbReference type="SMART" id="SM00490">
    <property type="entry name" value="HELICc"/>
    <property type="match status" value="1"/>
</dbReference>
<evidence type="ECO:0000256" key="4">
    <source>
        <dbReference type="ARBA" id="ARBA00022801"/>
    </source>
</evidence>
<evidence type="ECO:0000259" key="11">
    <source>
        <dbReference type="PROSITE" id="PS51192"/>
    </source>
</evidence>
<dbReference type="Pfam" id="PF00270">
    <property type="entry name" value="DEAD"/>
    <property type="match status" value="1"/>
</dbReference>
<feature type="domain" description="RNase III" evidence="10">
    <location>
        <begin position="1088"/>
        <end position="1201"/>
    </location>
</feature>
<keyword evidence="4" id="KW-0378">Hydrolase</keyword>
<evidence type="ECO:0000259" key="13">
    <source>
        <dbReference type="PROSITE" id="PS51327"/>
    </source>
</evidence>
<dbReference type="SMART" id="SM00487">
    <property type="entry name" value="DEXDc"/>
    <property type="match status" value="1"/>
</dbReference>
<accession>A0AAW1QP83</accession>
<feature type="region of interest" description="Disordered" evidence="9">
    <location>
        <begin position="1741"/>
        <end position="1770"/>
    </location>
</feature>
<dbReference type="GO" id="GO:0030422">
    <property type="term" value="P:siRNA processing"/>
    <property type="evidence" value="ECO:0007669"/>
    <property type="project" value="TreeGrafter"/>
</dbReference>
<dbReference type="PROSITE" id="PS00517">
    <property type="entry name" value="RNASE_3_1"/>
    <property type="match status" value="1"/>
</dbReference>
<evidence type="ECO:0000256" key="8">
    <source>
        <dbReference type="PROSITE-ProRule" id="PRU00657"/>
    </source>
</evidence>
<dbReference type="SUPFAM" id="SSF69065">
    <property type="entry name" value="RNase III domain-like"/>
    <property type="match status" value="2"/>
</dbReference>
<dbReference type="Pfam" id="PF00636">
    <property type="entry name" value="Ribonuclease_3"/>
    <property type="match status" value="2"/>
</dbReference>
<dbReference type="Proteomes" id="UP001445335">
    <property type="component" value="Unassembled WGS sequence"/>
</dbReference>
<evidence type="ECO:0000256" key="6">
    <source>
        <dbReference type="ARBA" id="ARBA00022840"/>
    </source>
</evidence>
<evidence type="ECO:0000256" key="1">
    <source>
        <dbReference type="ARBA" id="ARBA00001946"/>
    </source>
</evidence>
<keyword evidence="2" id="KW-0677">Repeat</keyword>
<evidence type="ECO:0000313" key="15">
    <source>
        <dbReference type="Proteomes" id="UP001445335"/>
    </source>
</evidence>
<keyword evidence="3" id="KW-0547">Nucleotide-binding</keyword>
<evidence type="ECO:0000256" key="9">
    <source>
        <dbReference type="SAM" id="MobiDB-lite"/>
    </source>
</evidence>
<dbReference type="Gene3D" id="3.40.50.300">
    <property type="entry name" value="P-loop containing nucleotide triphosphate hydrolases"/>
    <property type="match status" value="2"/>
</dbReference>
<evidence type="ECO:0000313" key="14">
    <source>
        <dbReference type="EMBL" id="KAK9823040.1"/>
    </source>
</evidence>
<dbReference type="InterPro" id="IPR011545">
    <property type="entry name" value="DEAD/DEAH_box_helicase_dom"/>
</dbReference>
<feature type="domain" description="Helicase ATP-binding" evidence="11">
    <location>
        <begin position="38"/>
        <end position="216"/>
    </location>
</feature>
<dbReference type="InterPro" id="IPR038248">
    <property type="entry name" value="Dicer_dimer_sf"/>
</dbReference>
<dbReference type="PROSITE" id="PS51194">
    <property type="entry name" value="HELICASE_CTER"/>
    <property type="match status" value="1"/>
</dbReference>
<dbReference type="SMART" id="SM00535">
    <property type="entry name" value="RIBOc"/>
    <property type="match status" value="2"/>
</dbReference>
<dbReference type="GO" id="GO:0005737">
    <property type="term" value="C:cytoplasm"/>
    <property type="evidence" value="ECO:0007669"/>
    <property type="project" value="TreeGrafter"/>
</dbReference>
<reference evidence="14 15" key="1">
    <citation type="journal article" date="2024" name="Nat. Commun.">
        <title>Phylogenomics reveals the evolutionary origins of lichenization in chlorophyte algae.</title>
        <authorList>
            <person name="Puginier C."/>
            <person name="Libourel C."/>
            <person name="Otte J."/>
            <person name="Skaloud P."/>
            <person name="Haon M."/>
            <person name="Grisel S."/>
            <person name="Petersen M."/>
            <person name="Berrin J.G."/>
            <person name="Delaux P.M."/>
            <person name="Dal Grande F."/>
            <person name="Keller J."/>
        </authorList>
    </citation>
    <scope>NUCLEOTIDE SEQUENCE [LARGE SCALE GENOMIC DNA]</scope>
    <source>
        <strain evidence="14 15">SAG 245.80</strain>
    </source>
</reference>
<dbReference type="CDD" id="cd00593">
    <property type="entry name" value="RIBOc"/>
    <property type="match status" value="2"/>
</dbReference>
<feature type="domain" description="RNase III" evidence="10">
    <location>
        <begin position="1253"/>
        <end position="1455"/>
    </location>
</feature>
<dbReference type="InterPro" id="IPR000999">
    <property type="entry name" value="RNase_III_dom"/>
</dbReference>
<evidence type="ECO:0008006" key="16">
    <source>
        <dbReference type="Google" id="ProtNLM"/>
    </source>
</evidence>
<feature type="compositionally biased region" description="Basic and acidic residues" evidence="9">
    <location>
        <begin position="1741"/>
        <end position="1751"/>
    </location>
</feature>
<dbReference type="Gene3D" id="3.30.160.380">
    <property type="entry name" value="Dicer dimerisation domain"/>
    <property type="match status" value="1"/>
</dbReference>
<gene>
    <name evidence="14" type="ORF">WJX81_002311</name>
</gene>
<dbReference type="InterPro" id="IPR001650">
    <property type="entry name" value="Helicase_C-like"/>
</dbReference>
<dbReference type="InterPro" id="IPR027417">
    <property type="entry name" value="P-loop_NTPase"/>
</dbReference>
<dbReference type="Pfam" id="PF03368">
    <property type="entry name" value="Dicer_dimer"/>
    <property type="match status" value="1"/>
</dbReference>
<dbReference type="InterPro" id="IPR005034">
    <property type="entry name" value="Dicer_dimerisation"/>
</dbReference>
<feature type="domain" description="Helicase C-terminal" evidence="12">
    <location>
        <begin position="600"/>
        <end position="755"/>
    </location>
</feature>
<feature type="region of interest" description="Disordered" evidence="9">
    <location>
        <begin position="505"/>
        <end position="552"/>
    </location>
</feature>
<feature type="compositionally biased region" description="Basic residues" evidence="9">
    <location>
        <begin position="1590"/>
        <end position="1602"/>
    </location>
</feature>
<dbReference type="EMBL" id="JALJOU010000080">
    <property type="protein sequence ID" value="KAK9823040.1"/>
    <property type="molecule type" value="Genomic_DNA"/>
</dbReference>
<comment type="similarity">
    <text evidence="7 8">Belongs to the helicase family. Dicer subfamily.</text>
</comment>
<feature type="region of interest" description="Disordered" evidence="9">
    <location>
        <begin position="1570"/>
        <end position="1632"/>
    </location>
</feature>
<dbReference type="GO" id="GO:0004386">
    <property type="term" value="F:helicase activity"/>
    <property type="evidence" value="ECO:0007669"/>
    <property type="project" value="UniProtKB-KW"/>
</dbReference>
<evidence type="ECO:0000259" key="10">
    <source>
        <dbReference type="PROSITE" id="PS50142"/>
    </source>
</evidence>
<organism evidence="14 15">
    <name type="scientific">Elliptochloris bilobata</name>
    <dbReference type="NCBI Taxonomy" id="381761"/>
    <lineage>
        <taxon>Eukaryota</taxon>
        <taxon>Viridiplantae</taxon>
        <taxon>Chlorophyta</taxon>
        <taxon>core chlorophytes</taxon>
        <taxon>Trebouxiophyceae</taxon>
        <taxon>Trebouxiophyceae incertae sedis</taxon>
        <taxon>Elliptochloris clade</taxon>
        <taxon>Elliptochloris</taxon>
    </lineage>
</organism>
<keyword evidence="8" id="KW-0694">RNA-binding</keyword>
<dbReference type="PROSITE" id="PS50142">
    <property type="entry name" value="RNASE_3_2"/>
    <property type="match status" value="2"/>
</dbReference>
<dbReference type="GO" id="GO:0005634">
    <property type="term" value="C:nucleus"/>
    <property type="evidence" value="ECO:0007669"/>
    <property type="project" value="TreeGrafter"/>
</dbReference>
<feature type="compositionally biased region" description="Low complexity" evidence="9">
    <location>
        <begin position="505"/>
        <end position="516"/>
    </location>
</feature>
<dbReference type="GO" id="GO:0005524">
    <property type="term" value="F:ATP binding"/>
    <property type="evidence" value="ECO:0007669"/>
    <property type="project" value="UniProtKB-KW"/>
</dbReference>
<keyword evidence="15" id="KW-1185">Reference proteome</keyword>
<evidence type="ECO:0000259" key="12">
    <source>
        <dbReference type="PROSITE" id="PS51194"/>
    </source>
</evidence>
<dbReference type="Pfam" id="PF00271">
    <property type="entry name" value="Helicase_C"/>
    <property type="match status" value="1"/>
</dbReference>
<feature type="compositionally biased region" description="Acidic residues" evidence="9">
    <location>
        <begin position="364"/>
        <end position="375"/>
    </location>
</feature>
<feature type="compositionally biased region" description="Basic residues" evidence="9">
    <location>
        <begin position="1618"/>
        <end position="1628"/>
    </location>
</feature>
<dbReference type="PROSITE" id="PS51192">
    <property type="entry name" value="HELICASE_ATP_BIND_1"/>
    <property type="match status" value="1"/>
</dbReference>
<evidence type="ECO:0000256" key="7">
    <source>
        <dbReference type="ARBA" id="ARBA00035116"/>
    </source>
</evidence>
<dbReference type="GO" id="GO:0004525">
    <property type="term" value="F:ribonuclease III activity"/>
    <property type="evidence" value="ECO:0007669"/>
    <property type="project" value="InterPro"/>
</dbReference>
<dbReference type="PROSITE" id="PS51327">
    <property type="entry name" value="DICER_DSRBF"/>
    <property type="match status" value="1"/>
</dbReference>
<evidence type="ECO:0000256" key="3">
    <source>
        <dbReference type="ARBA" id="ARBA00022741"/>
    </source>
</evidence>